<dbReference type="SUPFAM" id="SSF81606">
    <property type="entry name" value="PP2C-like"/>
    <property type="match status" value="1"/>
</dbReference>
<dbReference type="Gene3D" id="3.30.450.40">
    <property type="match status" value="1"/>
</dbReference>
<dbReference type="PANTHER" id="PTHR43156:SF2">
    <property type="entry name" value="STAGE II SPORULATION PROTEIN E"/>
    <property type="match status" value="1"/>
</dbReference>
<dbReference type="CDD" id="cd00130">
    <property type="entry name" value="PAS"/>
    <property type="match status" value="1"/>
</dbReference>
<dbReference type="Pfam" id="PF07228">
    <property type="entry name" value="SpoIIE"/>
    <property type="match status" value="1"/>
</dbReference>
<dbReference type="InterPro" id="IPR001932">
    <property type="entry name" value="PPM-type_phosphatase-like_dom"/>
</dbReference>
<dbReference type="InterPro" id="IPR052016">
    <property type="entry name" value="Bact_Sigma-Reg"/>
</dbReference>
<organism evidence="4 5">
    <name type="scientific">Nonomuraea bangladeshensis</name>
    <dbReference type="NCBI Taxonomy" id="404385"/>
    <lineage>
        <taxon>Bacteria</taxon>
        <taxon>Bacillati</taxon>
        <taxon>Actinomycetota</taxon>
        <taxon>Actinomycetes</taxon>
        <taxon>Streptosporangiales</taxon>
        <taxon>Streptosporangiaceae</taxon>
        <taxon>Nonomuraea</taxon>
    </lineage>
</organism>
<dbReference type="InterPro" id="IPR029016">
    <property type="entry name" value="GAF-like_dom_sf"/>
</dbReference>
<dbReference type="PANTHER" id="PTHR43156">
    <property type="entry name" value="STAGE II SPORULATION PROTEIN E-RELATED"/>
    <property type="match status" value="1"/>
</dbReference>
<dbReference type="RefSeq" id="WP_364452143.1">
    <property type="nucleotide sequence ID" value="NZ_JBFARM010000006.1"/>
</dbReference>
<dbReference type="SMART" id="SM00331">
    <property type="entry name" value="PP2C_SIG"/>
    <property type="match status" value="1"/>
</dbReference>
<dbReference type="Proteomes" id="UP001552427">
    <property type="component" value="Unassembled WGS sequence"/>
</dbReference>
<dbReference type="Pfam" id="PF01590">
    <property type="entry name" value="GAF"/>
    <property type="match status" value="1"/>
</dbReference>
<dbReference type="SMART" id="SM00065">
    <property type="entry name" value="GAF"/>
    <property type="match status" value="1"/>
</dbReference>
<keyword evidence="1" id="KW-0378">Hydrolase</keyword>
<evidence type="ECO:0000313" key="5">
    <source>
        <dbReference type="Proteomes" id="UP001552427"/>
    </source>
</evidence>
<dbReference type="SUPFAM" id="SSF55781">
    <property type="entry name" value="GAF domain-like"/>
    <property type="match status" value="1"/>
</dbReference>
<evidence type="ECO:0000259" key="3">
    <source>
        <dbReference type="PROSITE" id="PS50112"/>
    </source>
</evidence>
<evidence type="ECO:0000256" key="1">
    <source>
        <dbReference type="ARBA" id="ARBA00022801"/>
    </source>
</evidence>
<feature type="domain" description="PAS" evidence="3">
    <location>
        <begin position="32"/>
        <end position="102"/>
    </location>
</feature>
<comment type="caution">
    <text evidence="4">The sequence shown here is derived from an EMBL/GenBank/DDBJ whole genome shotgun (WGS) entry which is preliminary data.</text>
</comment>
<dbReference type="InterPro" id="IPR036457">
    <property type="entry name" value="PPM-type-like_dom_sf"/>
</dbReference>
<dbReference type="PROSITE" id="PS50112">
    <property type="entry name" value="PAS"/>
    <property type="match status" value="1"/>
</dbReference>
<proteinExistence type="predicted"/>
<sequence length="585" mass="62333">MEGAGGRSGRVGNGPVPGGRVSAGPARGGLGSAARAWRLPELIDAGMYVVDDRGLIVAVNAEAERLVGRRTADLLGRNAHELLHRDSRGESIPSIRCMVKQAFLSGRTLQSELAWFERGDGSLLPLAWTVAPCELAPGERGAVVIFHQVDPAASPGPWAADAEGPLSELDRLALLAETTTTLTSTLDVQEILRQLVRLVVPLLADWAVVDLLTEEGGVARQVVVHHENGGLVHHEDLERAMPPVPEASSMPLSRALRGVTAALAGPETYRGQPDSALAVVQQELFQATGMHSASIAPIRGVRETVGALTLGRASRPDAFTRSELLLVEDIARRAGLALDNARLYERQRRVAETMQRHLLPQLPSVPGLRMTACYRPAPRASQVGGDWYDAFPLPGGATALVIGDVVGHDLDAAAGMAQVCNMLRAFAGGQDDPPHAIVDRLDQAVTRMVQPVMATMVLARLEPGPSGRWTLRWTNAGHPPPLLVEHGGRARYLEDGHGLLLGTGLRAPRPEAAVELPPGSTLLLYTDGLIESPSRILDEGLDRLAAYAAGLAERPLDSLCDLLLSGVRPGDNDDDVAMLVLRVPR</sequence>
<evidence type="ECO:0000313" key="4">
    <source>
        <dbReference type="EMBL" id="MEV4287940.1"/>
    </source>
</evidence>
<protein>
    <submittedName>
        <fullName evidence="4">SpoIIE family protein phosphatase</fullName>
    </submittedName>
</protein>
<feature type="compositionally biased region" description="Gly residues" evidence="2">
    <location>
        <begin position="1"/>
        <end position="17"/>
    </location>
</feature>
<dbReference type="NCBIfam" id="TIGR00229">
    <property type="entry name" value="sensory_box"/>
    <property type="match status" value="1"/>
</dbReference>
<dbReference type="EMBL" id="JBFARM010000006">
    <property type="protein sequence ID" value="MEV4287940.1"/>
    <property type="molecule type" value="Genomic_DNA"/>
</dbReference>
<gene>
    <name evidence="4" type="ORF">AB0K40_20715</name>
</gene>
<dbReference type="InterPro" id="IPR000014">
    <property type="entry name" value="PAS"/>
</dbReference>
<dbReference type="SUPFAM" id="SSF55785">
    <property type="entry name" value="PYP-like sensor domain (PAS domain)"/>
    <property type="match status" value="1"/>
</dbReference>
<dbReference type="Gene3D" id="3.60.40.10">
    <property type="entry name" value="PPM-type phosphatase domain"/>
    <property type="match status" value="1"/>
</dbReference>
<evidence type="ECO:0000256" key="2">
    <source>
        <dbReference type="SAM" id="MobiDB-lite"/>
    </source>
</evidence>
<reference evidence="4 5" key="1">
    <citation type="submission" date="2024-06" db="EMBL/GenBank/DDBJ databases">
        <title>The Natural Products Discovery Center: Release of the First 8490 Sequenced Strains for Exploring Actinobacteria Biosynthetic Diversity.</title>
        <authorList>
            <person name="Kalkreuter E."/>
            <person name="Kautsar S.A."/>
            <person name="Yang D."/>
            <person name="Bader C.D."/>
            <person name="Teijaro C.N."/>
            <person name="Fluegel L."/>
            <person name="Davis C.M."/>
            <person name="Simpson J.R."/>
            <person name="Lauterbach L."/>
            <person name="Steele A.D."/>
            <person name="Gui C."/>
            <person name="Meng S."/>
            <person name="Li G."/>
            <person name="Viehrig K."/>
            <person name="Ye F."/>
            <person name="Su P."/>
            <person name="Kiefer A.F."/>
            <person name="Nichols A."/>
            <person name="Cepeda A.J."/>
            <person name="Yan W."/>
            <person name="Fan B."/>
            <person name="Jiang Y."/>
            <person name="Adhikari A."/>
            <person name="Zheng C.-J."/>
            <person name="Schuster L."/>
            <person name="Cowan T.M."/>
            <person name="Smanski M.J."/>
            <person name="Chevrette M.G."/>
            <person name="De Carvalho L.P.S."/>
            <person name="Shen B."/>
        </authorList>
    </citation>
    <scope>NUCLEOTIDE SEQUENCE [LARGE SCALE GENOMIC DNA]</scope>
    <source>
        <strain evidence="4 5">NPDC049574</strain>
    </source>
</reference>
<dbReference type="Pfam" id="PF00989">
    <property type="entry name" value="PAS"/>
    <property type="match status" value="1"/>
</dbReference>
<feature type="region of interest" description="Disordered" evidence="2">
    <location>
        <begin position="1"/>
        <end position="27"/>
    </location>
</feature>
<dbReference type="SMART" id="SM00091">
    <property type="entry name" value="PAS"/>
    <property type="match status" value="1"/>
</dbReference>
<dbReference type="InterPro" id="IPR035965">
    <property type="entry name" value="PAS-like_dom_sf"/>
</dbReference>
<dbReference type="InterPro" id="IPR003018">
    <property type="entry name" value="GAF"/>
</dbReference>
<dbReference type="Gene3D" id="3.30.450.20">
    <property type="entry name" value="PAS domain"/>
    <property type="match status" value="1"/>
</dbReference>
<keyword evidence="5" id="KW-1185">Reference proteome</keyword>
<name>A0ABV3H5Y4_9ACTN</name>
<dbReference type="InterPro" id="IPR013767">
    <property type="entry name" value="PAS_fold"/>
</dbReference>
<accession>A0ABV3H5Y4</accession>